<evidence type="ECO:0000256" key="6">
    <source>
        <dbReference type="SAM" id="Phobius"/>
    </source>
</evidence>
<keyword evidence="5 6" id="KW-0472">Membrane</keyword>
<dbReference type="Pfam" id="PF07690">
    <property type="entry name" value="MFS_1"/>
    <property type="match status" value="1"/>
</dbReference>
<dbReference type="AlphaFoldDB" id="A0A7Z0GNH3"/>
<feature type="transmembrane region" description="Helical" evidence="6">
    <location>
        <begin position="327"/>
        <end position="349"/>
    </location>
</feature>
<dbReference type="EMBL" id="JACCFY010000001">
    <property type="protein sequence ID" value="NYJ78346.1"/>
    <property type="molecule type" value="Genomic_DNA"/>
</dbReference>
<evidence type="ECO:0000256" key="4">
    <source>
        <dbReference type="ARBA" id="ARBA00022989"/>
    </source>
</evidence>
<keyword evidence="3 6" id="KW-0812">Transmembrane</keyword>
<accession>A0A7Z0GNH3</accession>
<feature type="transmembrane region" description="Helical" evidence="6">
    <location>
        <begin position="114"/>
        <end position="137"/>
    </location>
</feature>
<sequence>MREQASPIRAPDVADHASDRVIIARIWPLLIAAVVGLLPFTAFSTFLVPISATAGAQESVVGGLRGLGGVTALLTGVIIAPLLERWSPRVAAPAALVLLAVASLLAATGSLVPLVLFCLLVGTATALLTPVLLAGATRSFTRAGDGGRAATLVTATQTLAAVLAAPLLGALALAGGWRLPFGAVALLALVTACALAVSSRASSVARGGPSGQQHAPPRYLEAFPLVKGRRDLLAAIGVSTMRTTAFMGQLAFLAAVYDQRFGLQAELFTVVWTLSGAAFFLGNYLAGRWARQVAGSRRRTLMLLASGTVGGLAALPVVVLVPGLGAALAGTAVLSFSHAVLAAGVTTLIAQHGGELTSVAFSLNAAGQSLGVFLGAAVGGLGLALAGLPGLVIALSAPMLLALGMLTWMGPVGASAEPAETR</sequence>
<dbReference type="Gene3D" id="1.20.1250.20">
    <property type="entry name" value="MFS general substrate transporter like domains"/>
    <property type="match status" value="2"/>
</dbReference>
<organism evidence="7 8">
    <name type="scientific">Nesterenkonia xinjiangensis</name>
    <dbReference type="NCBI Taxonomy" id="225327"/>
    <lineage>
        <taxon>Bacteria</taxon>
        <taxon>Bacillati</taxon>
        <taxon>Actinomycetota</taxon>
        <taxon>Actinomycetes</taxon>
        <taxon>Micrococcales</taxon>
        <taxon>Micrococcaceae</taxon>
        <taxon>Nesterenkonia</taxon>
    </lineage>
</organism>
<keyword evidence="4 6" id="KW-1133">Transmembrane helix</keyword>
<evidence type="ECO:0000256" key="2">
    <source>
        <dbReference type="ARBA" id="ARBA00022475"/>
    </source>
</evidence>
<feature type="transmembrane region" description="Helical" evidence="6">
    <location>
        <begin position="179"/>
        <end position="197"/>
    </location>
</feature>
<dbReference type="PANTHER" id="PTHR43124:SF3">
    <property type="entry name" value="CHLORAMPHENICOL EFFLUX PUMP RV0191"/>
    <property type="match status" value="1"/>
</dbReference>
<dbReference type="SUPFAM" id="SSF103473">
    <property type="entry name" value="MFS general substrate transporter"/>
    <property type="match status" value="1"/>
</dbReference>
<dbReference type="GO" id="GO:0022857">
    <property type="term" value="F:transmembrane transporter activity"/>
    <property type="evidence" value="ECO:0007669"/>
    <property type="project" value="InterPro"/>
</dbReference>
<dbReference type="RefSeq" id="WP_179541696.1">
    <property type="nucleotide sequence ID" value="NZ_BAAALL010000011.1"/>
</dbReference>
<comment type="subcellular location">
    <subcellularLocation>
        <location evidence="1">Cell membrane</location>
        <topology evidence="1">Multi-pass membrane protein</topology>
    </subcellularLocation>
</comment>
<feature type="transmembrane region" description="Helical" evidence="6">
    <location>
        <begin position="361"/>
        <end position="385"/>
    </location>
</feature>
<evidence type="ECO:0000256" key="3">
    <source>
        <dbReference type="ARBA" id="ARBA00022692"/>
    </source>
</evidence>
<keyword evidence="8" id="KW-1185">Reference proteome</keyword>
<feature type="transmembrane region" description="Helical" evidence="6">
    <location>
        <begin position="269"/>
        <end position="289"/>
    </location>
</feature>
<feature type="transmembrane region" description="Helical" evidence="6">
    <location>
        <begin position="149"/>
        <end position="173"/>
    </location>
</feature>
<name>A0A7Z0GNH3_9MICC</name>
<feature type="transmembrane region" description="Helical" evidence="6">
    <location>
        <begin position="232"/>
        <end position="257"/>
    </location>
</feature>
<evidence type="ECO:0000256" key="1">
    <source>
        <dbReference type="ARBA" id="ARBA00004651"/>
    </source>
</evidence>
<keyword evidence="2" id="KW-1003">Cell membrane</keyword>
<comment type="caution">
    <text evidence="7">The sequence shown here is derived from an EMBL/GenBank/DDBJ whole genome shotgun (WGS) entry which is preliminary data.</text>
</comment>
<dbReference type="GO" id="GO:0005886">
    <property type="term" value="C:plasma membrane"/>
    <property type="evidence" value="ECO:0007669"/>
    <property type="project" value="UniProtKB-SubCell"/>
</dbReference>
<feature type="transmembrane region" description="Helical" evidence="6">
    <location>
        <begin position="90"/>
        <end position="108"/>
    </location>
</feature>
<feature type="transmembrane region" description="Helical" evidence="6">
    <location>
        <begin position="64"/>
        <end position="83"/>
    </location>
</feature>
<dbReference type="Proteomes" id="UP000535437">
    <property type="component" value="Unassembled WGS sequence"/>
</dbReference>
<proteinExistence type="predicted"/>
<dbReference type="InterPro" id="IPR050189">
    <property type="entry name" value="MFS_Efflux_Transporters"/>
</dbReference>
<dbReference type="PANTHER" id="PTHR43124">
    <property type="entry name" value="PURINE EFFLUX PUMP PBUE"/>
    <property type="match status" value="1"/>
</dbReference>
<dbReference type="InterPro" id="IPR036259">
    <property type="entry name" value="MFS_trans_sf"/>
</dbReference>
<dbReference type="InterPro" id="IPR011701">
    <property type="entry name" value="MFS"/>
</dbReference>
<evidence type="ECO:0000256" key="5">
    <source>
        <dbReference type="ARBA" id="ARBA00023136"/>
    </source>
</evidence>
<gene>
    <name evidence="7" type="ORF">HNR09_001757</name>
</gene>
<feature type="transmembrane region" description="Helical" evidence="6">
    <location>
        <begin position="301"/>
        <end position="321"/>
    </location>
</feature>
<feature type="transmembrane region" description="Helical" evidence="6">
    <location>
        <begin position="26"/>
        <end position="52"/>
    </location>
</feature>
<protein>
    <submittedName>
        <fullName evidence="7">Putative MFS family arabinose efflux permease</fullName>
    </submittedName>
</protein>
<reference evidence="7 8" key="1">
    <citation type="submission" date="2020-07" db="EMBL/GenBank/DDBJ databases">
        <title>Sequencing the genomes of 1000 actinobacteria strains.</title>
        <authorList>
            <person name="Klenk H.-P."/>
        </authorList>
    </citation>
    <scope>NUCLEOTIDE SEQUENCE [LARGE SCALE GENOMIC DNA]</scope>
    <source>
        <strain evidence="7 8">DSM 15475</strain>
    </source>
</reference>
<evidence type="ECO:0000313" key="7">
    <source>
        <dbReference type="EMBL" id="NYJ78346.1"/>
    </source>
</evidence>
<evidence type="ECO:0000313" key="8">
    <source>
        <dbReference type="Proteomes" id="UP000535437"/>
    </source>
</evidence>